<dbReference type="Gene3D" id="3.30.160.60">
    <property type="entry name" value="Classic Zinc Finger"/>
    <property type="match status" value="2"/>
</dbReference>
<name>A0A7R8X1Z4_9CRUS</name>
<reference evidence="7" key="1">
    <citation type="submission" date="2020-11" db="EMBL/GenBank/DDBJ databases">
        <authorList>
            <person name="Tran Van P."/>
        </authorList>
    </citation>
    <scope>NUCLEOTIDE SEQUENCE</scope>
</reference>
<dbReference type="EMBL" id="LR899748">
    <property type="protein sequence ID" value="CAD7242199.1"/>
    <property type="molecule type" value="Genomic_DNA"/>
</dbReference>
<evidence type="ECO:0000313" key="7">
    <source>
        <dbReference type="EMBL" id="CAD7242199.1"/>
    </source>
</evidence>
<keyword evidence="2" id="KW-0677">Repeat</keyword>
<protein>
    <recommendedName>
        <fullName evidence="6">C2HC/C3H-type domain-containing protein</fullName>
    </recommendedName>
</protein>
<evidence type="ECO:0000256" key="4">
    <source>
        <dbReference type="ARBA" id="ARBA00022833"/>
    </source>
</evidence>
<keyword evidence="1" id="KW-0479">Metal-binding</keyword>
<proteinExistence type="predicted"/>
<accession>A0A7R8X1Z4</accession>
<dbReference type="OrthoDB" id="265955at2759"/>
<dbReference type="PANTHER" id="PTHR13555">
    <property type="entry name" value="C2H2 ZINC FINGER CGI-62-RELATED"/>
    <property type="match status" value="1"/>
</dbReference>
<feature type="domain" description="C2HC/C3H-type" evidence="6">
    <location>
        <begin position="20"/>
        <end position="49"/>
    </location>
</feature>
<organism evidence="7">
    <name type="scientific">Darwinula stevensoni</name>
    <dbReference type="NCBI Taxonomy" id="69355"/>
    <lineage>
        <taxon>Eukaryota</taxon>
        <taxon>Metazoa</taxon>
        <taxon>Ecdysozoa</taxon>
        <taxon>Arthropoda</taxon>
        <taxon>Crustacea</taxon>
        <taxon>Oligostraca</taxon>
        <taxon>Ostracoda</taxon>
        <taxon>Podocopa</taxon>
        <taxon>Podocopida</taxon>
        <taxon>Darwinulocopina</taxon>
        <taxon>Darwinuloidea</taxon>
        <taxon>Darwinulidae</taxon>
        <taxon>Darwinula</taxon>
    </lineage>
</organism>
<evidence type="ECO:0000256" key="2">
    <source>
        <dbReference type="ARBA" id="ARBA00022737"/>
    </source>
</evidence>
<evidence type="ECO:0000313" key="8">
    <source>
        <dbReference type="Proteomes" id="UP000677054"/>
    </source>
</evidence>
<dbReference type="PANTHER" id="PTHR13555:SF68">
    <property type="entry name" value="ZINC FINGER PROTEIN 474"/>
    <property type="match status" value="1"/>
</dbReference>
<keyword evidence="3 5" id="KW-0863">Zinc-finger</keyword>
<dbReference type="InterPro" id="IPR049899">
    <property type="entry name" value="Znf_C2HC_C3H"/>
</dbReference>
<dbReference type="Pfam" id="PF13913">
    <property type="entry name" value="zf-C2HC_2"/>
    <property type="match status" value="2"/>
</dbReference>
<dbReference type="GO" id="GO:0008270">
    <property type="term" value="F:zinc ion binding"/>
    <property type="evidence" value="ECO:0007669"/>
    <property type="project" value="UniProtKB-KW"/>
</dbReference>
<keyword evidence="4" id="KW-0862">Zinc</keyword>
<dbReference type="PROSITE" id="PS52027">
    <property type="entry name" value="ZF_C2HC_C3H"/>
    <property type="match status" value="2"/>
</dbReference>
<feature type="domain" description="C2HC/C3H-type" evidence="6">
    <location>
        <begin position="92"/>
        <end position="119"/>
    </location>
</feature>
<keyword evidence="8" id="KW-1185">Reference proteome</keyword>
<sequence length="119" mass="13569">MHDKTSDTAFFFPKGEARPPTIPCTICGRQFGSKSISIHIPQCLEKWRRENEALPQSLRQPEPKPPEPILTESGEVDVEATQELFWQAHLQQLVPCPHCSRTFFPDRLDKHVTSCLSKS</sequence>
<evidence type="ECO:0000256" key="1">
    <source>
        <dbReference type="ARBA" id="ARBA00022723"/>
    </source>
</evidence>
<evidence type="ECO:0000256" key="3">
    <source>
        <dbReference type="ARBA" id="ARBA00022771"/>
    </source>
</evidence>
<evidence type="ECO:0000259" key="6">
    <source>
        <dbReference type="PROSITE" id="PS52027"/>
    </source>
</evidence>
<gene>
    <name evidence="7" type="ORF">DSTB1V02_LOCUS2170</name>
</gene>
<dbReference type="InterPro" id="IPR026319">
    <property type="entry name" value="ZC2HC1A/B-like"/>
</dbReference>
<dbReference type="Proteomes" id="UP000677054">
    <property type="component" value="Unassembled WGS sequence"/>
</dbReference>
<dbReference type="EMBL" id="CAJPEV010000231">
    <property type="protein sequence ID" value="CAG0882722.1"/>
    <property type="molecule type" value="Genomic_DNA"/>
</dbReference>
<evidence type="ECO:0000256" key="5">
    <source>
        <dbReference type="PROSITE-ProRule" id="PRU01371"/>
    </source>
</evidence>
<dbReference type="AlphaFoldDB" id="A0A7R8X1Z4"/>